<dbReference type="RefSeq" id="WP_042610282.1">
    <property type="nucleotide sequence ID" value="NZ_BSCP01000001.1"/>
</dbReference>
<comment type="caution">
    <text evidence="1">The sequence shown here is derived from an EMBL/GenBank/DDBJ whole genome shotgun (WGS) entry which is preliminary data.</text>
</comment>
<proteinExistence type="predicted"/>
<dbReference type="Proteomes" id="UP000284207">
    <property type="component" value="Unassembled WGS sequence"/>
</dbReference>
<reference evidence="1 2" key="1">
    <citation type="submission" date="2016-10" db="EMBL/GenBank/DDBJ databases">
        <title>Comparative genome analysis of multiple Pseudomonas spp. focuses on biocontrol and plant growth promoting traits.</title>
        <authorList>
            <person name="Tao X.-Y."/>
            <person name="Taylor C.G."/>
        </authorList>
    </citation>
    <scope>NUCLEOTIDE SEQUENCE [LARGE SCALE GENOMIC DNA]</scope>
    <source>
        <strain evidence="1 2">36B3</strain>
    </source>
</reference>
<dbReference type="EMBL" id="MOCA01000004">
    <property type="protein sequence ID" value="ROO00646.1"/>
    <property type="molecule type" value="Genomic_DNA"/>
</dbReference>
<protein>
    <submittedName>
        <fullName evidence="1">Uncharacterized protein</fullName>
    </submittedName>
</protein>
<evidence type="ECO:0000313" key="1">
    <source>
        <dbReference type="EMBL" id="ROO00646.1"/>
    </source>
</evidence>
<sequence length="71" mass="8135">MFDQQKKASLAAWRKMAEQAEAALDPEQQYDELLKAADEMEEQGLITSAEWRQLVRDAGNVFTHNQEETHG</sequence>
<accession>A0A423NQW0</accession>
<evidence type="ECO:0000313" key="2">
    <source>
        <dbReference type="Proteomes" id="UP000284207"/>
    </source>
</evidence>
<dbReference type="AlphaFoldDB" id="A0A423NQW0"/>
<name>A0A423NQW0_9PSED</name>
<gene>
    <name evidence="1" type="ORF">BK674_08725</name>
</gene>
<organism evidence="1 2">
    <name type="scientific">Pseudomonas moraviensis</name>
    <dbReference type="NCBI Taxonomy" id="321662"/>
    <lineage>
        <taxon>Bacteria</taxon>
        <taxon>Pseudomonadati</taxon>
        <taxon>Pseudomonadota</taxon>
        <taxon>Gammaproteobacteria</taxon>
        <taxon>Pseudomonadales</taxon>
        <taxon>Pseudomonadaceae</taxon>
        <taxon>Pseudomonas</taxon>
    </lineage>
</organism>